<dbReference type="PROSITE" id="PS00678">
    <property type="entry name" value="WD_REPEATS_1"/>
    <property type="match status" value="7"/>
</dbReference>
<feature type="repeat" description="WD" evidence="3">
    <location>
        <begin position="425"/>
        <end position="458"/>
    </location>
</feature>
<dbReference type="CDD" id="cd00200">
    <property type="entry name" value="WD40"/>
    <property type="match status" value="2"/>
</dbReference>
<feature type="repeat" description="WD" evidence="3">
    <location>
        <begin position="241"/>
        <end position="282"/>
    </location>
</feature>
<feature type="repeat" description="WD" evidence="3">
    <location>
        <begin position="475"/>
        <end position="516"/>
    </location>
</feature>
<evidence type="ECO:0000256" key="1">
    <source>
        <dbReference type="ARBA" id="ARBA00022574"/>
    </source>
</evidence>
<dbReference type="InterPro" id="IPR015943">
    <property type="entry name" value="WD40/YVTN_repeat-like_dom_sf"/>
</dbReference>
<dbReference type="SUPFAM" id="SSF50978">
    <property type="entry name" value="WD40 repeat-like"/>
    <property type="match status" value="1"/>
</dbReference>
<evidence type="ECO:0000313" key="5">
    <source>
        <dbReference type="EMBL" id="CDM96512.1"/>
    </source>
</evidence>
<dbReference type="Gene3D" id="2.130.10.10">
    <property type="entry name" value="YVTN repeat-like/Quinoprotein amine dehydrogenase"/>
    <property type="match status" value="4"/>
</dbReference>
<dbReference type="PANTHER" id="PTHR44019">
    <property type="entry name" value="WD REPEAT-CONTAINING PROTEIN 55"/>
    <property type="match status" value="1"/>
</dbReference>
<feature type="repeat" description="WD" evidence="3">
    <location>
        <begin position="149"/>
        <end position="190"/>
    </location>
</feature>
<dbReference type="SMART" id="SM00320">
    <property type="entry name" value="WD40"/>
    <property type="match status" value="9"/>
</dbReference>
<feature type="repeat" description="WD" evidence="3">
    <location>
        <begin position="191"/>
        <end position="224"/>
    </location>
</feature>
<dbReference type="EMBL" id="FO818640">
    <property type="protein sequence ID" value="CDM96512.1"/>
    <property type="molecule type" value="Genomic_DNA"/>
</dbReference>
<dbReference type="PROSITE" id="PS50294">
    <property type="entry name" value="WD_REPEATS_REGION"/>
    <property type="match status" value="9"/>
</dbReference>
<reference evidence="5 6" key="1">
    <citation type="submission" date="2014-02" db="EMBL/GenBank/DDBJ databases">
        <authorList>
            <person name="Genoscope - CEA"/>
        </authorList>
    </citation>
    <scope>NUCLEOTIDE SEQUENCE [LARGE SCALE GENOMIC DNA]</scope>
    <source>
        <strain evidence="5 6">PCC 8005</strain>
    </source>
</reference>
<dbReference type="Proteomes" id="UP000032946">
    <property type="component" value="Chromosome"/>
</dbReference>
<accession>A0A9P1P1Y6</accession>
<sequence length="630" mass="68215">MTTALGEWLMGQDSQKRLDLLRHQPSDFAEAGEVEALRAWLTDFGFLQQKLEAVGITALMSDYNLALPLLSGEERQTLRLIQEALRLSADALVYDSSQLAGQLLGRLLWFSQPQIVALLEQAKQWREKIWFRPLTANLTPPGNSLIRTLTGHSSDINAVAIAPDGKRAISGAEDKTLKWWDLATGLELATLRGHSGAVKAVAIAPDSETAVSGSEDTTLKLWDLVRGWEWFDYPHQALATFEGHSGEVNAVAITPDGKRAISASEDTTLQWWDLEMAQEFEDPQEPLAIFTGHNSNWVNAVAIAPDGKTAISAADDQTLKVWDLEMLEESSEDSQEPLATFEGHSDEINAVAIAPDGKTAVSASSDNTLKVWDLATGLELATLRGHNYQINAVAITPDSKKAVSGSADRTLKVWDLATGLELTTFYGHTHWVNAVAIAPDGKTAVSASSDHTLKVWDLVTEAECCNYPHERLATHPGHNSRVNAVAIAPDGKKAVSVSYDHTVKVWDLATGLELASFKNNSKKAKALAVYAFSKHTRKLEKVPARLKLATRRAHNYDVNVVAIAPDGKTAVSASSDRTLKLWDLATGGVLATFTGEAPMISCAVADDGVTVVAGDSFGGVNFLRLEGLRD</sequence>
<dbReference type="RefSeq" id="WP_008052321.1">
    <property type="nucleotide sequence ID" value="NZ_FO818640.1"/>
</dbReference>
<dbReference type="Pfam" id="PF00400">
    <property type="entry name" value="WD40"/>
    <property type="match status" value="8"/>
</dbReference>
<name>A0A9P1P1Y6_9CYAN</name>
<keyword evidence="2" id="KW-0677">Repeat</keyword>
<dbReference type="InterPro" id="IPR036322">
    <property type="entry name" value="WD40_repeat_dom_sf"/>
</dbReference>
<feature type="repeat" description="WD" evidence="3">
    <location>
        <begin position="551"/>
        <end position="592"/>
    </location>
</feature>
<feature type="domain" description="TEP-1 C-terminal beta-propeller" evidence="4">
    <location>
        <begin position="565"/>
        <end position="623"/>
    </location>
</feature>
<keyword evidence="6" id="KW-1185">Reference proteome</keyword>
<keyword evidence="1 3" id="KW-0853">WD repeat</keyword>
<dbReference type="PROSITE" id="PS50082">
    <property type="entry name" value="WD_REPEATS_2"/>
    <property type="match status" value="9"/>
</dbReference>
<proteinExistence type="predicted"/>
<dbReference type="InterPro" id="IPR019775">
    <property type="entry name" value="WD40_repeat_CS"/>
</dbReference>
<dbReference type="InterPro" id="IPR056828">
    <property type="entry name" value="Beta-prop_TEP1_C"/>
</dbReference>
<evidence type="ECO:0000259" key="4">
    <source>
        <dbReference type="Pfam" id="PF25048"/>
    </source>
</evidence>
<dbReference type="Gene3D" id="1.25.40.370">
    <property type="match status" value="1"/>
</dbReference>
<feature type="repeat" description="WD" evidence="3">
    <location>
        <begin position="341"/>
        <end position="382"/>
    </location>
</feature>
<dbReference type="PANTHER" id="PTHR44019:SF8">
    <property type="entry name" value="POC1 CENTRIOLAR PROTEIN HOMOLOG"/>
    <property type="match status" value="1"/>
</dbReference>
<feature type="repeat" description="WD" evidence="3">
    <location>
        <begin position="291"/>
        <end position="332"/>
    </location>
</feature>
<evidence type="ECO:0000313" key="6">
    <source>
        <dbReference type="Proteomes" id="UP000032946"/>
    </source>
</evidence>
<dbReference type="InterPro" id="IPR050505">
    <property type="entry name" value="WDR55/POC1"/>
</dbReference>
<dbReference type="PRINTS" id="PR00320">
    <property type="entry name" value="GPROTEINBRPT"/>
</dbReference>
<evidence type="ECO:0000256" key="3">
    <source>
        <dbReference type="PROSITE-ProRule" id="PRU00221"/>
    </source>
</evidence>
<organism evidence="5 6">
    <name type="scientific">Limnospira indica PCC 8005</name>
    <dbReference type="NCBI Taxonomy" id="376219"/>
    <lineage>
        <taxon>Bacteria</taxon>
        <taxon>Bacillati</taxon>
        <taxon>Cyanobacteriota</taxon>
        <taxon>Cyanophyceae</taxon>
        <taxon>Oscillatoriophycideae</taxon>
        <taxon>Oscillatoriales</taxon>
        <taxon>Sirenicapillariaceae</taxon>
        <taxon>Limnospira</taxon>
    </lineage>
</organism>
<gene>
    <name evidence="5" type="ORF">ARTHRO_40921</name>
</gene>
<dbReference type="InterPro" id="IPR001680">
    <property type="entry name" value="WD40_rpt"/>
</dbReference>
<dbReference type="SUPFAM" id="SSF63829">
    <property type="entry name" value="Calcium-dependent phosphotriesterase"/>
    <property type="match status" value="1"/>
</dbReference>
<dbReference type="Pfam" id="PF25048">
    <property type="entry name" value="Beta-prop_TEP1_C"/>
    <property type="match status" value="1"/>
</dbReference>
<evidence type="ECO:0000256" key="2">
    <source>
        <dbReference type="ARBA" id="ARBA00022737"/>
    </source>
</evidence>
<feature type="repeat" description="WD" evidence="3">
    <location>
        <begin position="383"/>
        <end position="424"/>
    </location>
</feature>
<dbReference type="InterPro" id="IPR020472">
    <property type="entry name" value="WD40_PAC1"/>
</dbReference>
<protein>
    <submittedName>
        <fullName evidence="5">WD-40 repeats containing protein, G protein beta family</fullName>
    </submittedName>
</protein>
<dbReference type="AlphaFoldDB" id="A0A9P1P1Y6"/>